<organism evidence="1 2">
    <name type="scientific">Strongylus vulgaris</name>
    <name type="common">Blood worm</name>
    <dbReference type="NCBI Taxonomy" id="40348"/>
    <lineage>
        <taxon>Eukaryota</taxon>
        <taxon>Metazoa</taxon>
        <taxon>Ecdysozoa</taxon>
        <taxon>Nematoda</taxon>
        <taxon>Chromadorea</taxon>
        <taxon>Rhabditida</taxon>
        <taxon>Rhabditina</taxon>
        <taxon>Rhabditomorpha</taxon>
        <taxon>Strongyloidea</taxon>
        <taxon>Strongylidae</taxon>
        <taxon>Strongylus</taxon>
    </lineage>
</organism>
<dbReference type="EMBL" id="UYYB01006348">
    <property type="protein sequence ID" value="VDM67735.1"/>
    <property type="molecule type" value="Genomic_DNA"/>
</dbReference>
<dbReference type="OrthoDB" id="5809955at2759"/>
<accession>A0A3P7K8X5</accession>
<evidence type="ECO:0000313" key="1">
    <source>
        <dbReference type="EMBL" id="VDM67735.1"/>
    </source>
</evidence>
<protein>
    <submittedName>
        <fullName evidence="1">Uncharacterized protein</fullName>
    </submittedName>
</protein>
<keyword evidence="2" id="KW-1185">Reference proteome</keyword>
<dbReference type="AlphaFoldDB" id="A0A3P7K8X5"/>
<name>A0A3P7K8X5_STRVU</name>
<evidence type="ECO:0000313" key="2">
    <source>
        <dbReference type="Proteomes" id="UP000270094"/>
    </source>
</evidence>
<reference evidence="1 2" key="1">
    <citation type="submission" date="2018-11" db="EMBL/GenBank/DDBJ databases">
        <authorList>
            <consortium name="Pathogen Informatics"/>
        </authorList>
    </citation>
    <scope>NUCLEOTIDE SEQUENCE [LARGE SCALE GENOMIC DNA]</scope>
</reference>
<dbReference type="PANTHER" id="PTHR31430:SF4">
    <property type="entry name" value="RING-TYPE DOMAIN-CONTAINING PROTEIN"/>
    <property type="match status" value="1"/>
</dbReference>
<sequence>MLPEFVGASKTAQLHCIGYNVYRDEELGRLIYNYNVSWTDKTDESFQAWDHLVRKLIKSNKVAIKIPIHCDGPCGRLTEDYVQFGLCEHTVCRDCYENARSADHEGLHGCCNADCLKLWQREERRKTRIARKEEQARAKRVRSDVCKQSATVAGSVIPNS</sequence>
<dbReference type="PANTHER" id="PTHR31430">
    <property type="entry name" value="PROTEIN CBG22332-RELATED"/>
    <property type="match status" value="1"/>
</dbReference>
<dbReference type="Proteomes" id="UP000270094">
    <property type="component" value="Unassembled WGS sequence"/>
</dbReference>
<proteinExistence type="predicted"/>
<gene>
    <name evidence="1" type="ORF">SVUK_LOCUS2733</name>
</gene>